<organism evidence="2 3">
    <name type="scientific">Nakamurella panacisegetis</name>
    <dbReference type="NCBI Taxonomy" id="1090615"/>
    <lineage>
        <taxon>Bacteria</taxon>
        <taxon>Bacillati</taxon>
        <taxon>Actinomycetota</taxon>
        <taxon>Actinomycetes</taxon>
        <taxon>Nakamurellales</taxon>
        <taxon>Nakamurellaceae</taxon>
        <taxon>Nakamurella</taxon>
    </lineage>
</organism>
<name>A0A1H0KYH4_9ACTN</name>
<reference evidence="2 3" key="1">
    <citation type="submission" date="2016-10" db="EMBL/GenBank/DDBJ databases">
        <authorList>
            <person name="de Groot N.N."/>
        </authorList>
    </citation>
    <scope>NUCLEOTIDE SEQUENCE [LARGE SCALE GENOMIC DNA]</scope>
    <source>
        <strain evidence="3">P4-7,KCTC 19426,CECT 7604</strain>
    </source>
</reference>
<dbReference type="AlphaFoldDB" id="A0A1H0KYH4"/>
<dbReference type="RefSeq" id="WP_090475397.1">
    <property type="nucleotide sequence ID" value="NZ_LT629710.1"/>
</dbReference>
<evidence type="ECO:0000256" key="1">
    <source>
        <dbReference type="SAM" id="SignalP"/>
    </source>
</evidence>
<gene>
    <name evidence="2" type="ORF">SAMN04515671_1473</name>
</gene>
<accession>A0A1H0KYH4</accession>
<dbReference type="Proteomes" id="UP000198741">
    <property type="component" value="Chromosome I"/>
</dbReference>
<feature type="signal peptide" evidence="1">
    <location>
        <begin position="1"/>
        <end position="23"/>
    </location>
</feature>
<keyword evidence="1" id="KW-0732">Signal</keyword>
<feature type="chain" id="PRO_5009249752" description="Peptidase" evidence="1">
    <location>
        <begin position="24"/>
        <end position="264"/>
    </location>
</feature>
<dbReference type="EMBL" id="LT629710">
    <property type="protein sequence ID" value="SDO60822.1"/>
    <property type="molecule type" value="Genomic_DNA"/>
</dbReference>
<proteinExistence type="predicted"/>
<evidence type="ECO:0008006" key="4">
    <source>
        <dbReference type="Google" id="ProtNLM"/>
    </source>
</evidence>
<protein>
    <recommendedName>
        <fullName evidence="4">Peptidase</fullName>
    </recommendedName>
</protein>
<sequence>MRKFLALLLLVASIVLLSPGANASAEAPGPQGVLKSVEVNDFSNLAVMTGWALDPTVRSKVSTVGVSIDGHRVRSWQPASIRGHNFSISMTIPVGRHLVCVDAAKYRDTSRTSSLGCFEFQAYAAATKAQMLAIAKKIDPKNSVHWVWTTLPVGVSGQARPWQARIDIASGNSVRYLRAVMLHEWSHVLQYRAFPGADPWGDAIEAFNARLGDPGDRTSYSGVEHGADCIALALGADYLGYGCPAALRSFGSRIAHGLVVHTQA</sequence>
<keyword evidence="3" id="KW-1185">Reference proteome</keyword>
<evidence type="ECO:0000313" key="2">
    <source>
        <dbReference type="EMBL" id="SDO60822.1"/>
    </source>
</evidence>
<evidence type="ECO:0000313" key="3">
    <source>
        <dbReference type="Proteomes" id="UP000198741"/>
    </source>
</evidence>
<dbReference type="OrthoDB" id="9764271at2"/>